<organism evidence="1 2">
    <name type="scientific">Pseudomonas arsenicoxydans</name>
    <dbReference type="NCBI Taxonomy" id="702115"/>
    <lineage>
        <taxon>Bacteria</taxon>
        <taxon>Pseudomonadati</taxon>
        <taxon>Pseudomonadota</taxon>
        <taxon>Gammaproteobacteria</taxon>
        <taxon>Pseudomonadales</taxon>
        <taxon>Pseudomonadaceae</taxon>
        <taxon>Pseudomonas</taxon>
    </lineage>
</organism>
<dbReference type="RefSeq" id="WP_140672189.1">
    <property type="nucleotide sequence ID" value="NZ_RCZE01000026.1"/>
</dbReference>
<protein>
    <submittedName>
        <fullName evidence="1">XaxA</fullName>
    </submittedName>
</protein>
<dbReference type="CDD" id="cd22657">
    <property type="entry name" value="ClyA_XaxA-like"/>
    <property type="match status" value="1"/>
</dbReference>
<dbReference type="NCBIfam" id="NF033928">
    <property type="entry name" value="alph_xenorhab_A"/>
    <property type="match status" value="1"/>
</dbReference>
<evidence type="ECO:0000313" key="1">
    <source>
        <dbReference type="EMBL" id="TPG65690.1"/>
    </source>
</evidence>
<dbReference type="AlphaFoldDB" id="A0A502GWT6"/>
<sequence>MAAPQQTSATDSKFVKDAVDVLAGKGVEQARSGGILTKNDIISIKLYVKQGLALPSVLPEVESFLNYKSIGVAGLEPSDVKVLFNNIKAHAISWTAIEDQMLKQSIDLGIAARKILSTGGAIVEIIDEMDAAVSGRKKLGVWSEEEIAGIKYTTDDGLISTEVGYIIKSMRTDVLKQQSKTQELANMLKRFEVELAGGQLADGPLLTGLQGQLSGMYDLMVRNEFVKSIADDKVAITEKKERIIQLDKDYKHFCELTATGIAGGLIGLAITGGIFGSKAENARREREAVVMELAALEAHVLNKENLQTALEANQKSFSNVHNRMLDAEQAVNLLKKSWATILQNIDASAEEFLDINDAMSLLRFSLAFQEVIDPWAVVKDNAGDLVIIFNEALEEYKKNYN</sequence>
<evidence type="ECO:0000313" key="2">
    <source>
        <dbReference type="Proteomes" id="UP000317933"/>
    </source>
</evidence>
<reference evidence="1 2" key="1">
    <citation type="journal article" date="2019" name="Environ. Microbiol.">
        <title>Species interactions and distinct microbial communities in high Arctic permafrost affected cryosols are associated with the CH4 and CO2 gas fluxes.</title>
        <authorList>
            <person name="Altshuler I."/>
            <person name="Hamel J."/>
            <person name="Turney S."/>
            <person name="Magnuson E."/>
            <person name="Levesque R."/>
            <person name="Greer C."/>
            <person name="Whyte L.G."/>
        </authorList>
    </citation>
    <scope>NUCLEOTIDE SEQUENCE [LARGE SCALE GENOMIC DNA]</scope>
    <source>
        <strain evidence="1 2">E3</strain>
    </source>
</reference>
<dbReference type="Gene3D" id="1.20.1170.10">
    <property type="match status" value="1"/>
</dbReference>
<name>A0A502GWT6_9PSED</name>
<accession>A0A502GWT6</accession>
<gene>
    <name evidence="1" type="ORF">EAH78_31590</name>
</gene>
<dbReference type="SUPFAM" id="SSF58100">
    <property type="entry name" value="Bacterial hemolysins"/>
    <property type="match status" value="1"/>
</dbReference>
<dbReference type="Proteomes" id="UP000317933">
    <property type="component" value="Unassembled WGS sequence"/>
</dbReference>
<dbReference type="EMBL" id="RCZE01000026">
    <property type="protein sequence ID" value="TPG65690.1"/>
    <property type="molecule type" value="Genomic_DNA"/>
</dbReference>
<comment type="caution">
    <text evidence="1">The sequence shown here is derived from an EMBL/GenBank/DDBJ whole genome shotgun (WGS) entry which is preliminary data.</text>
</comment>
<proteinExistence type="predicted"/>